<reference evidence="3" key="2">
    <citation type="submission" date="2020-09" db="EMBL/GenBank/DDBJ databases">
        <authorList>
            <person name="Sun Q."/>
            <person name="Kim S."/>
        </authorList>
    </citation>
    <scope>NUCLEOTIDE SEQUENCE</scope>
    <source>
        <strain evidence="3">KCTC 42097</strain>
    </source>
</reference>
<sequence>MTTPDSFETVDILGVRVIDASQAEMIMHLSEVVARRAHLKLAFANAHLVNQAAARPDFRGALKAFDVVPDGIGVDLAARLLRGRNFRNNLNGTDFVPAFLQAHQTSLRVALLGAQPNVLETAHSRLSERFPQHKFISISDGYFTAPEEEVILKRLAVQKPDILIVAMGVPRQEMWIANRIDVTHACVAMGVGALFDFLSENVTRAPVWMRKARLEWVYRLYLEPKRLWRRYILGNPLFLARVARQRLGFRSGVGDP</sequence>
<keyword evidence="1" id="KW-0328">Glycosyltransferase</keyword>
<protein>
    <submittedName>
        <fullName evidence="3">UDP-N-acetyl-D-mannosaminuronic acid transferase</fullName>
    </submittedName>
</protein>
<dbReference type="GO" id="GO:0016758">
    <property type="term" value="F:hexosyltransferase activity"/>
    <property type="evidence" value="ECO:0007669"/>
    <property type="project" value="TreeGrafter"/>
</dbReference>
<evidence type="ECO:0000256" key="1">
    <source>
        <dbReference type="ARBA" id="ARBA00022676"/>
    </source>
</evidence>
<dbReference type="AlphaFoldDB" id="A0A8J3DMI2"/>
<evidence type="ECO:0000256" key="2">
    <source>
        <dbReference type="ARBA" id="ARBA00022679"/>
    </source>
</evidence>
<dbReference type="PANTHER" id="PTHR34136:SF1">
    <property type="entry name" value="UDP-N-ACETYL-D-MANNOSAMINURONIC ACID TRANSFERASE"/>
    <property type="match status" value="1"/>
</dbReference>
<comment type="caution">
    <text evidence="3">The sequence shown here is derived from an EMBL/GenBank/DDBJ whole genome shotgun (WGS) entry which is preliminary data.</text>
</comment>
<keyword evidence="4" id="KW-1185">Reference proteome</keyword>
<keyword evidence="2 3" id="KW-0808">Transferase</keyword>
<dbReference type="EMBL" id="BMZO01000003">
    <property type="protein sequence ID" value="GHC67607.1"/>
    <property type="molecule type" value="Genomic_DNA"/>
</dbReference>
<dbReference type="InterPro" id="IPR004629">
    <property type="entry name" value="WecG_TagA_CpsF"/>
</dbReference>
<dbReference type="Proteomes" id="UP000641137">
    <property type="component" value="Unassembled WGS sequence"/>
</dbReference>
<proteinExistence type="predicted"/>
<name>A0A8J3DMI2_9HYPH</name>
<reference evidence="3" key="1">
    <citation type="journal article" date="2014" name="Int. J. Syst. Evol. Microbiol.">
        <title>Complete genome sequence of Corynebacterium casei LMG S-19264T (=DSM 44701T), isolated from a smear-ripened cheese.</title>
        <authorList>
            <consortium name="US DOE Joint Genome Institute (JGI-PGF)"/>
            <person name="Walter F."/>
            <person name="Albersmeier A."/>
            <person name="Kalinowski J."/>
            <person name="Ruckert C."/>
        </authorList>
    </citation>
    <scope>NUCLEOTIDE SEQUENCE</scope>
    <source>
        <strain evidence="3">KCTC 42097</strain>
    </source>
</reference>
<dbReference type="NCBIfam" id="TIGR00696">
    <property type="entry name" value="wecG_tagA_cpsF"/>
    <property type="match status" value="1"/>
</dbReference>
<dbReference type="RefSeq" id="WP_189488869.1">
    <property type="nucleotide sequence ID" value="NZ_BMZO01000003.1"/>
</dbReference>
<dbReference type="CDD" id="cd06533">
    <property type="entry name" value="Glyco_transf_WecG_TagA"/>
    <property type="match status" value="1"/>
</dbReference>
<dbReference type="PANTHER" id="PTHR34136">
    <property type="match status" value="1"/>
</dbReference>
<evidence type="ECO:0000313" key="4">
    <source>
        <dbReference type="Proteomes" id="UP000641137"/>
    </source>
</evidence>
<gene>
    <name evidence="3" type="ORF">GCM10010136_11800</name>
</gene>
<dbReference type="Pfam" id="PF03808">
    <property type="entry name" value="Glyco_tran_WecG"/>
    <property type="match status" value="1"/>
</dbReference>
<organism evidence="3 4">
    <name type="scientific">Limoniibacter endophyticus</name>
    <dbReference type="NCBI Taxonomy" id="1565040"/>
    <lineage>
        <taxon>Bacteria</taxon>
        <taxon>Pseudomonadati</taxon>
        <taxon>Pseudomonadota</taxon>
        <taxon>Alphaproteobacteria</taxon>
        <taxon>Hyphomicrobiales</taxon>
        <taxon>Bartonellaceae</taxon>
        <taxon>Limoniibacter</taxon>
    </lineage>
</organism>
<accession>A0A8J3DMI2</accession>
<evidence type="ECO:0000313" key="3">
    <source>
        <dbReference type="EMBL" id="GHC67607.1"/>
    </source>
</evidence>